<organism evidence="1 2">
    <name type="scientific">Rhodobium gokarnense</name>
    <dbReference type="NCBI Taxonomy" id="364296"/>
    <lineage>
        <taxon>Bacteria</taxon>
        <taxon>Pseudomonadati</taxon>
        <taxon>Pseudomonadota</taxon>
        <taxon>Alphaproteobacteria</taxon>
        <taxon>Hyphomicrobiales</taxon>
        <taxon>Rhodobiaceae</taxon>
        <taxon>Rhodobium</taxon>
    </lineage>
</organism>
<evidence type="ECO:0000313" key="2">
    <source>
        <dbReference type="Proteomes" id="UP001209755"/>
    </source>
</evidence>
<keyword evidence="2" id="KW-1185">Reference proteome</keyword>
<dbReference type="EC" id="3.8.1.2" evidence="1"/>
<dbReference type="SFLD" id="SFLDG01129">
    <property type="entry name" value="C1.5:_HAD__Beta-PGM__Phosphata"/>
    <property type="match status" value="1"/>
</dbReference>
<name>A0ABT3H7Y5_9HYPH</name>
<dbReference type="PANTHER" id="PTHR43611">
    <property type="entry name" value="ALPHA-D-GLUCOSE 1-PHOSPHATE PHOSPHATASE"/>
    <property type="match status" value="1"/>
</dbReference>
<gene>
    <name evidence="1" type="ORF">M2319_000827</name>
</gene>
<dbReference type="InterPro" id="IPR023214">
    <property type="entry name" value="HAD_sf"/>
</dbReference>
<dbReference type="Proteomes" id="UP001209755">
    <property type="component" value="Unassembled WGS sequence"/>
</dbReference>
<keyword evidence="1" id="KW-0378">Hydrolase</keyword>
<dbReference type="Gene3D" id="3.40.50.1000">
    <property type="entry name" value="HAD superfamily/HAD-like"/>
    <property type="match status" value="1"/>
</dbReference>
<dbReference type="InterPro" id="IPR036412">
    <property type="entry name" value="HAD-like_sf"/>
</dbReference>
<dbReference type="InterPro" id="IPR006439">
    <property type="entry name" value="HAD-SF_hydro_IA"/>
</dbReference>
<dbReference type="RefSeq" id="WP_264600175.1">
    <property type="nucleotide sequence ID" value="NZ_JAOQNS010000002.1"/>
</dbReference>
<dbReference type="PRINTS" id="PR00413">
    <property type="entry name" value="HADHALOGNASE"/>
</dbReference>
<comment type="caution">
    <text evidence="1">The sequence shown here is derived from an EMBL/GenBank/DDBJ whole genome shotgun (WGS) entry which is preliminary data.</text>
</comment>
<evidence type="ECO:0000313" key="1">
    <source>
        <dbReference type="EMBL" id="MCW2306508.1"/>
    </source>
</evidence>
<dbReference type="SFLD" id="SFLDS00003">
    <property type="entry name" value="Haloacid_Dehalogenase"/>
    <property type="match status" value="1"/>
</dbReference>
<protein>
    <submittedName>
        <fullName evidence="1">2-haloacid dehalogenase</fullName>
        <ecNumber evidence="1">3.8.1.2</ecNumber>
    </submittedName>
</protein>
<proteinExistence type="predicted"/>
<dbReference type="NCBIfam" id="TIGR01549">
    <property type="entry name" value="HAD-SF-IA-v1"/>
    <property type="match status" value="1"/>
</dbReference>
<dbReference type="PANTHER" id="PTHR43611:SF3">
    <property type="entry name" value="FLAVIN MONONUCLEOTIDE HYDROLASE 1, CHLOROPLATIC"/>
    <property type="match status" value="1"/>
</dbReference>
<accession>A0ABT3H7Y5</accession>
<dbReference type="GO" id="GO:0018784">
    <property type="term" value="F:(S)-2-haloacid dehalogenase activity"/>
    <property type="evidence" value="ECO:0007669"/>
    <property type="project" value="UniProtKB-EC"/>
</dbReference>
<reference evidence="2" key="1">
    <citation type="submission" date="2023-07" db="EMBL/GenBank/DDBJ databases">
        <title>Genome sequencing of Purple Non-Sulfur Bacteria from various extreme environments.</title>
        <authorList>
            <person name="Mayer M."/>
        </authorList>
    </citation>
    <scope>NUCLEOTIDE SEQUENCE [LARGE SCALE GENOMIC DNA]</scope>
    <source>
        <strain evidence="2">DSM 17935</strain>
    </source>
</reference>
<dbReference type="EMBL" id="JAOQNS010000002">
    <property type="protein sequence ID" value="MCW2306508.1"/>
    <property type="molecule type" value="Genomic_DNA"/>
</dbReference>
<dbReference type="CDD" id="cd02603">
    <property type="entry name" value="HAD_sEH-N_like"/>
    <property type="match status" value="1"/>
</dbReference>
<dbReference type="NCBIfam" id="TIGR01509">
    <property type="entry name" value="HAD-SF-IA-v3"/>
    <property type="match status" value="1"/>
</dbReference>
<sequence>MTRPKIDAVIFDIGRVLVAYEPRLLFRQILPDEAAVDRFLAEVCTSEWNYQQDLGRSWDVAIAERIARFPDQEEAIRAFRTRWQEMVPGPIPESVELLEALHRSGVPLYSITNFSSDTFAETRARFSFLSLFRDIVVSAEEGLGKPDPRLFQLAIERFGIEPARALFIDDVAANVEGARSVGLQAVQFISPEELRADFERFGLPVE</sequence>
<dbReference type="Pfam" id="PF00702">
    <property type="entry name" value="Hydrolase"/>
    <property type="match status" value="1"/>
</dbReference>
<dbReference type="SUPFAM" id="SSF56784">
    <property type="entry name" value="HAD-like"/>
    <property type="match status" value="1"/>
</dbReference>